<accession>A0A7S4V6U7</accession>
<keyword evidence="1" id="KW-0677">Repeat</keyword>
<dbReference type="SMART" id="SM00060">
    <property type="entry name" value="FN3"/>
    <property type="match status" value="2"/>
</dbReference>
<organism evidence="5">
    <name type="scientific">Alexandrium monilatum</name>
    <dbReference type="NCBI Taxonomy" id="311494"/>
    <lineage>
        <taxon>Eukaryota</taxon>
        <taxon>Sar</taxon>
        <taxon>Alveolata</taxon>
        <taxon>Dinophyceae</taxon>
        <taxon>Gonyaulacales</taxon>
        <taxon>Pyrocystaceae</taxon>
        <taxon>Alexandrium</taxon>
    </lineage>
</organism>
<evidence type="ECO:0000313" key="5">
    <source>
        <dbReference type="EMBL" id="CAE4593285.1"/>
    </source>
</evidence>
<dbReference type="PROSITE" id="PS50853">
    <property type="entry name" value="FN3"/>
    <property type="match status" value="2"/>
</dbReference>
<dbReference type="PROSITE" id="PS50222">
    <property type="entry name" value="EF_HAND_2"/>
    <property type="match status" value="1"/>
</dbReference>
<dbReference type="Gene3D" id="2.60.40.10">
    <property type="entry name" value="Immunoglobulins"/>
    <property type="match status" value="2"/>
</dbReference>
<feature type="region of interest" description="Disordered" evidence="2">
    <location>
        <begin position="655"/>
        <end position="692"/>
    </location>
</feature>
<name>A0A7S4V6U7_9DINO</name>
<dbReference type="CDD" id="cd00063">
    <property type="entry name" value="FN3"/>
    <property type="match status" value="2"/>
</dbReference>
<proteinExistence type="predicted"/>
<feature type="domain" description="Fibronectin type-III" evidence="4">
    <location>
        <begin position="774"/>
        <end position="873"/>
    </location>
</feature>
<dbReference type="InterPro" id="IPR002048">
    <property type="entry name" value="EF_hand_dom"/>
</dbReference>
<feature type="region of interest" description="Disordered" evidence="2">
    <location>
        <begin position="154"/>
        <end position="191"/>
    </location>
</feature>
<dbReference type="EMBL" id="HBNR01036810">
    <property type="protein sequence ID" value="CAE4593285.1"/>
    <property type="molecule type" value="Transcribed_RNA"/>
</dbReference>
<protein>
    <submittedName>
        <fullName evidence="5">Uncharacterized protein</fullName>
    </submittedName>
</protein>
<evidence type="ECO:0000259" key="3">
    <source>
        <dbReference type="PROSITE" id="PS50222"/>
    </source>
</evidence>
<dbReference type="PANTHER" id="PTHR13817">
    <property type="entry name" value="TITIN"/>
    <property type="match status" value="1"/>
</dbReference>
<dbReference type="AlphaFoldDB" id="A0A7S4V6U7"/>
<feature type="domain" description="Fibronectin type-III" evidence="4">
    <location>
        <begin position="876"/>
        <end position="992"/>
    </location>
</feature>
<dbReference type="GO" id="GO:0005509">
    <property type="term" value="F:calcium ion binding"/>
    <property type="evidence" value="ECO:0007669"/>
    <property type="project" value="InterPro"/>
</dbReference>
<feature type="domain" description="EF-hand" evidence="3">
    <location>
        <begin position="383"/>
        <end position="418"/>
    </location>
</feature>
<feature type="region of interest" description="Disordered" evidence="2">
    <location>
        <begin position="1"/>
        <end position="67"/>
    </location>
</feature>
<dbReference type="InterPro" id="IPR036116">
    <property type="entry name" value="FN3_sf"/>
</dbReference>
<dbReference type="SUPFAM" id="SSF49265">
    <property type="entry name" value="Fibronectin type III"/>
    <property type="match status" value="1"/>
</dbReference>
<dbReference type="InterPro" id="IPR013783">
    <property type="entry name" value="Ig-like_fold"/>
</dbReference>
<dbReference type="InterPro" id="IPR050964">
    <property type="entry name" value="Striated_Muscle_Regulatory"/>
</dbReference>
<feature type="compositionally biased region" description="Gly residues" evidence="2">
    <location>
        <begin position="28"/>
        <end position="38"/>
    </location>
</feature>
<sequence>MLAAERLPTGALRPPVAVGPADEEDEFGYGGRGGGGGWDLPPSHSHATSGGGWGLPSTHSHHSAGEAAWGSDPSLFAGFDAGRGAGGGWGHGGGGAVDRGWAADPGYDVAGPSGEMWPTGGEFTLSMPPVDHYTRSSPVYPSGGNRSYPSSGGVGAAGYGYREPEPSQVLDDGDFHAHAPGGAPRRPQTLGGVAALNTPPGERREVISGTSPGQHARPAVRAKVLGENAQPNQIVKVQPATAFQKEVVKVIQHANTPALPSTVPVVPQRGLGASATVQPLRMAEHWAASFAPPSVGRTPVITYPSGALVNFQELAPSLAQVAAANAPHRARIVPAIESGDLVRQTLQTYIACDRDSTGFLNWNNGEIRNFIGSVFQQQGLSPPNEHQMYQLYAKFDADRNGVLDARECVCLVDALFRATFHTDSPMQQVPGLAAMPGLVAPPTGMAVPLQAPLPSAPVALPQMQLPRFPAPQPGVLQPPPPLGAMLRPPLGVSVPSTPGPLPPFPAPPPLGALQGPSLLAAGMEPVVPRPAPTYRGMGGSGSFSPPMPPSIAQGYDDMHMPPDDISLAGRPPPLPPAWQLEHEERPHILEVDLEELELHPAAPDMQVSWYHSVKYFVSLHPRSENPDSIPLPRDAPKATVPGQYLVSKILPPRTSRVKVGTKRANSEDEDSEDDGRQRPSTASKKADSGNPVVEFKEQLQLNMQKLDEHLVAYVWGKKSSMMDESITLVGRALAPLHDFNLQRRSITWGVFDVLESHRVAEMRARYSVATTPSAVQEPTLAEVRQTEVKIVWTPPQNDHGAPLLGYRISIMLEPRQYEEPQWFTLCECTKSSNPVYVVANLRGNKAYVVDIRAVNKVGPGDPCEFQIHTAPVDPDPPSKPWVEEARDGCVNVAWHPPLADGGSPVTAYKVRMRKILGATKWNPFGPGESKAIWVDMGSVAAATHDLEEEGTSMYNAWLGPLETTACEYRFQIVAASGVGESAGSELSDPIYT</sequence>
<dbReference type="InterPro" id="IPR003961">
    <property type="entry name" value="FN3_dom"/>
</dbReference>
<evidence type="ECO:0000259" key="4">
    <source>
        <dbReference type="PROSITE" id="PS50853"/>
    </source>
</evidence>
<dbReference type="Pfam" id="PF00041">
    <property type="entry name" value="fn3"/>
    <property type="match status" value="1"/>
</dbReference>
<gene>
    <name evidence="5" type="ORF">AMON00008_LOCUS25350</name>
</gene>
<reference evidence="5" key="1">
    <citation type="submission" date="2021-01" db="EMBL/GenBank/DDBJ databases">
        <authorList>
            <person name="Corre E."/>
            <person name="Pelletier E."/>
            <person name="Niang G."/>
            <person name="Scheremetjew M."/>
            <person name="Finn R."/>
            <person name="Kale V."/>
            <person name="Holt S."/>
            <person name="Cochrane G."/>
            <person name="Meng A."/>
            <person name="Brown T."/>
            <person name="Cohen L."/>
        </authorList>
    </citation>
    <scope>NUCLEOTIDE SEQUENCE</scope>
    <source>
        <strain evidence="5">CCMP3105</strain>
    </source>
</reference>
<evidence type="ECO:0000256" key="2">
    <source>
        <dbReference type="SAM" id="MobiDB-lite"/>
    </source>
</evidence>
<dbReference type="PANTHER" id="PTHR13817:SF151">
    <property type="entry name" value="TITIN"/>
    <property type="match status" value="1"/>
</dbReference>
<evidence type="ECO:0000256" key="1">
    <source>
        <dbReference type="ARBA" id="ARBA00022737"/>
    </source>
</evidence>